<gene>
    <name evidence="2" type="ORF">PCASD_05233</name>
</gene>
<evidence type="ECO:0000256" key="1">
    <source>
        <dbReference type="SAM" id="MobiDB-lite"/>
    </source>
</evidence>
<reference evidence="2 3" key="1">
    <citation type="submission" date="2017-11" db="EMBL/GenBank/DDBJ databases">
        <title>De novo assembly and phasing of dikaryotic genomes from two isolates of Puccinia coronata f. sp. avenae, the causal agent of oat crown rust.</title>
        <authorList>
            <person name="Miller M.E."/>
            <person name="Zhang Y."/>
            <person name="Omidvar V."/>
            <person name="Sperschneider J."/>
            <person name="Schwessinger B."/>
            <person name="Raley C."/>
            <person name="Palmer J.M."/>
            <person name="Garnica D."/>
            <person name="Upadhyaya N."/>
            <person name="Rathjen J."/>
            <person name="Taylor J.M."/>
            <person name="Park R.F."/>
            <person name="Dodds P.N."/>
            <person name="Hirsch C.D."/>
            <person name="Kianian S.F."/>
            <person name="Figueroa M."/>
        </authorList>
    </citation>
    <scope>NUCLEOTIDE SEQUENCE [LARGE SCALE GENOMIC DNA]</scope>
    <source>
        <strain evidence="2">12SD80</strain>
    </source>
</reference>
<dbReference type="EMBL" id="PGCI01000604">
    <property type="protein sequence ID" value="PLW24724.1"/>
    <property type="molecule type" value="Genomic_DNA"/>
</dbReference>
<feature type="region of interest" description="Disordered" evidence="1">
    <location>
        <begin position="51"/>
        <end position="122"/>
    </location>
</feature>
<name>A0A2N5TGV6_9BASI</name>
<accession>A0A2N5TGV6</accession>
<protein>
    <submittedName>
        <fullName evidence="2">Uncharacterized protein</fullName>
    </submittedName>
</protein>
<evidence type="ECO:0000313" key="2">
    <source>
        <dbReference type="EMBL" id="PLW24724.1"/>
    </source>
</evidence>
<proteinExistence type="predicted"/>
<sequence length="142" mass="16070">MDIANTREVAFLPNANQSLMGKKLASEKLSDRKFTATFFDQLTKPYVLTHEIEDNANDNDQTNGEDDASFNGEEIDLAHTSGEDDEDYEQAEEDEDFVDDSMDASELNQEGQEDEDANDEDEELAWEARYNAMLIDDDGAVW</sequence>
<comment type="caution">
    <text evidence="2">The sequence shown here is derived from an EMBL/GenBank/DDBJ whole genome shotgun (WGS) entry which is preliminary data.</text>
</comment>
<dbReference type="Proteomes" id="UP000235392">
    <property type="component" value="Unassembled WGS sequence"/>
</dbReference>
<dbReference type="AlphaFoldDB" id="A0A2N5TGV6"/>
<feature type="compositionally biased region" description="Acidic residues" evidence="1">
    <location>
        <begin position="111"/>
        <end position="122"/>
    </location>
</feature>
<evidence type="ECO:0000313" key="3">
    <source>
        <dbReference type="Proteomes" id="UP000235392"/>
    </source>
</evidence>
<organism evidence="2 3">
    <name type="scientific">Puccinia coronata f. sp. avenae</name>
    <dbReference type="NCBI Taxonomy" id="200324"/>
    <lineage>
        <taxon>Eukaryota</taxon>
        <taxon>Fungi</taxon>
        <taxon>Dikarya</taxon>
        <taxon>Basidiomycota</taxon>
        <taxon>Pucciniomycotina</taxon>
        <taxon>Pucciniomycetes</taxon>
        <taxon>Pucciniales</taxon>
        <taxon>Pucciniaceae</taxon>
        <taxon>Puccinia</taxon>
    </lineage>
</organism>
<feature type="compositionally biased region" description="Acidic residues" evidence="1">
    <location>
        <begin position="83"/>
        <end position="103"/>
    </location>
</feature>